<proteinExistence type="predicted"/>
<feature type="compositionally biased region" description="Low complexity" evidence="2">
    <location>
        <begin position="55"/>
        <end position="85"/>
    </location>
</feature>
<evidence type="ECO:0000256" key="1">
    <source>
        <dbReference type="SAM" id="Coils"/>
    </source>
</evidence>
<keyword evidence="1" id="KW-0175">Coiled coil</keyword>
<protein>
    <submittedName>
        <fullName evidence="3">Acetate kinase</fullName>
    </submittedName>
</protein>
<evidence type="ECO:0000313" key="3">
    <source>
        <dbReference type="EMBL" id="KXB32770.1"/>
    </source>
</evidence>
<dbReference type="EMBL" id="LODL01000002">
    <property type="protein sequence ID" value="KXB32770.1"/>
    <property type="molecule type" value="Genomic_DNA"/>
</dbReference>
<keyword evidence="3" id="KW-0418">Kinase</keyword>
<sequence>MAQGADLTPEDEQFLRKQIIEQSKQLDALKRQMAETDAKLLEMQRILNKEKLRTTRATGTTPPQGGTSPSFDLAQAPQAQPKNQPETVGQPEERSRVQQIAQIFEQPGVLTPRGKFMLEPGLQYGYSSSNRVSLVGYTIIPAILIGLIDVKEVKRNTFTPSLTARWGITNRLELEAKLPYVYRDDTVVSRPLNLGAARDEVFNSTGSGIGDFEMTGRYQLNEGGVDNPYYIATMRFKSRTGKDPFEVETDTLAPGRISNELQRELPTGSGFYTLQPGLTVLYPSDPAVFFGGISYQYNIKRSGVSMNTTNGPVAIGEVEPGSVLGFNFGMGLALNDRSSFSIGYDHASVGATKINGTTAVNSVRTELGTLLLGYSHRLNKSTSLNVSVGAGVTRDTPDVQLSVRLPMTF</sequence>
<dbReference type="STRING" id="281362.AT959_00365"/>
<dbReference type="GO" id="GO:0016301">
    <property type="term" value="F:kinase activity"/>
    <property type="evidence" value="ECO:0007669"/>
    <property type="project" value="UniProtKB-KW"/>
</dbReference>
<dbReference type="AlphaFoldDB" id="A0A133XPB0"/>
<evidence type="ECO:0000313" key="4">
    <source>
        <dbReference type="Proteomes" id="UP000070186"/>
    </source>
</evidence>
<name>A0A133XPB0_9RHOO</name>
<reference evidence="3 4" key="1">
    <citation type="submission" date="2015-12" db="EMBL/GenBank/DDBJ databases">
        <title>Nitrous oxide reduction kinetics distinguish bacteria harboring typical versus atypical NosZ.</title>
        <authorList>
            <person name="Yoon S."/>
            <person name="Nissen S."/>
            <person name="Park D."/>
            <person name="Sanford R.A."/>
            <person name="Loeffler F.E."/>
        </authorList>
    </citation>
    <scope>NUCLEOTIDE SEQUENCE [LARGE SCALE GENOMIC DNA]</scope>
    <source>
        <strain evidence="3 4">ATCC BAA-841</strain>
    </source>
</reference>
<feature type="coiled-coil region" evidence="1">
    <location>
        <begin position="12"/>
        <end position="46"/>
    </location>
</feature>
<feature type="region of interest" description="Disordered" evidence="2">
    <location>
        <begin position="49"/>
        <end position="94"/>
    </location>
</feature>
<organism evidence="3 4">
    <name type="scientific">Dechloromonas denitrificans</name>
    <dbReference type="NCBI Taxonomy" id="281362"/>
    <lineage>
        <taxon>Bacteria</taxon>
        <taxon>Pseudomonadati</taxon>
        <taxon>Pseudomonadota</taxon>
        <taxon>Betaproteobacteria</taxon>
        <taxon>Rhodocyclales</taxon>
        <taxon>Azonexaceae</taxon>
        <taxon>Dechloromonas</taxon>
    </lineage>
</organism>
<comment type="caution">
    <text evidence="3">The sequence shown here is derived from an EMBL/GenBank/DDBJ whole genome shotgun (WGS) entry which is preliminary data.</text>
</comment>
<gene>
    <name evidence="3" type="ORF">AT959_00365</name>
</gene>
<keyword evidence="3" id="KW-0808">Transferase</keyword>
<dbReference type="Proteomes" id="UP000070186">
    <property type="component" value="Unassembled WGS sequence"/>
</dbReference>
<evidence type="ECO:0000256" key="2">
    <source>
        <dbReference type="SAM" id="MobiDB-lite"/>
    </source>
</evidence>
<keyword evidence="4" id="KW-1185">Reference proteome</keyword>
<accession>A0A133XPB0</accession>